<protein>
    <submittedName>
        <fullName evidence="2">Uncharacterized protein</fullName>
    </submittedName>
</protein>
<evidence type="ECO:0000313" key="3">
    <source>
        <dbReference type="Proteomes" id="UP001190700"/>
    </source>
</evidence>
<dbReference type="EMBL" id="LGRX02003100">
    <property type="protein sequence ID" value="KAK3282920.1"/>
    <property type="molecule type" value="Genomic_DNA"/>
</dbReference>
<name>A0AAE0LFJ1_9CHLO</name>
<reference evidence="2" key="2">
    <citation type="submission" date="2023-06" db="EMBL/GenBank/DDBJ databases">
        <title>Long-read-based genome assembly of the green algal bacterivore Cymbomonas tetramitiformis.</title>
        <authorList>
            <person name="Gyaltshen Y."/>
            <person name="Rozenberg A."/>
            <person name="Paasch A."/>
            <person name="Burns J.A."/>
            <person name="Warring S."/>
            <person name="Larson R."/>
            <person name="Maurer-Alcala X."/>
            <person name="Dacks J."/>
            <person name="Kim E."/>
        </authorList>
    </citation>
    <scope>NUCLEOTIDE SEQUENCE</scope>
    <source>
        <strain evidence="2">PLY_AMNH</strain>
    </source>
</reference>
<comment type="caution">
    <text evidence="2">The sequence shown here is derived from an EMBL/GenBank/DDBJ whole genome shotgun (WGS) entry which is preliminary data.</text>
</comment>
<dbReference type="Proteomes" id="UP001190700">
    <property type="component" value="Unassembled WGS sequence"/>
</dbReference>
<dbReference type="AlphaFoldDB" id="A0AAE0LFJ1"/>
<evidence type="ECO:0000313" key="2">
    <source>
        <dbReference type="EMBL" id="KAK3282920.1"/>
    </source>
</evidence>
<dbReference type="EMBL" id="LGRX02026183">
    <property type="protein sequence ID" value="KAK3251213.1"/>
    <property type="molecule type" value="Genomic_DNA"/>
</dbReference>
<evidence type="ECO:0000313" key="1">
    <source>
        <dbReference type="EMBL" id="KAK3251213.1"/>
    </source>
</evidence>
<proteinExistence type="predicted"/>
<gene>
    <name evidence="1" type="ORF">CYMTET_39441</name>
    <name evidence="2" type="ORF">CYMTET_9365</name>
</gene>
<organism evidence="2 3">
    <name type="scientific">Cymbomonas tetramitiformis</name>
    <dbReference type="NCBI Taxonomy" id="36881"/>
    <lineage>
        <taxon>Eukaryota</taxon>
        <taxon>Viridiplantae</taxon>
        <taxon>Chlorophyta</taxon>
        <taxon>Pyramimonadophyceae</taxon>
        <taxon>Pyramimonadales</taxon>
        <taxon>Pyramimonadaceae</taxon>
        <taxon>Cymbomonas</taxon>
    </lineage>
</organism>
<reference evidence="2 3" key="1">
    <citation type="journal article" date="2015" name="Genome Biol. Evol.">
        <title>Comparative Genomics of a Bacterivorous Green Alga Reveals Evolutionary Causalities and Consequences of Phago-Mixotrophic Mode of Nutrition.</title>
        <authorList>
            <person name="Burns J.A."/>
            <person name="Paasch A."/>
            <person name="Narechania A."/>
            <person name="Kim E."/>
        </authorList>
    </citation>
    <scope>NUCLEOTIDE SEQUENCE [LARGE SCALE GENOMIC DNA]</scope>
    <source>
        <strain evidence="2">PLY_AMNH</strain>
    </source>
</reference>
<keyword evidence="3" id="KW-1185">Reference proteome</keyword>
<sequence length="125" mass="13808">MSIMRMLARRGHRRHRRWLGDGGADDDADDRVYPAADSVHFDNQTFADIIARGPLAVQHDELHLQNVWMIDDSDGDNNELLNDSESDGEAGCHRDRLRCSTVGGAAPRCVPGWCSTTLLPHGADS</sequence>
<accession>A0AAE0LFJ1</accession>